<sequence>MGVEVWMIVFPAVIGLAGLFLRSRAGSSNLWDVLHELARGRARVGLEREQRVTLEVMLERLPKAGLRMEDAQQGRRTVIAADRSVDDCR</sequence>
<keyword evidence="3" id="KW-1185">Reference proteome</keyword>
<accession>A0ABN2NQ23</accession>
<evidence type="ECO:0000313" key="2">
    <source>
        <dbReference type="EMBL" id="GAA1894153.1"/>
    </source>
</evidence>
<comment type="caution">
    <text evidence="2">The sequence shown here is derived from an EMBL/GenBank/DDBJ whole genome shotgun (WGS) entry which is preliminary data.</text>
</comment>
<keyword evidence="1" id="KW-0812">Transmembrane</keyword>
<keyword evidence="1" id="KW-0472">Membrane</keyword>
<proteinExistence type="predicted"/>
<dbReference type="EMBL" id="BAAAMJ010000001">
    <property type="protein sequence ID" value="GAA1894153.1"/>
    <property type="molecule type" value="Genomic_DNA"/>
</dbReference>
<dbReference type="Proteomes" id="UP001501303">
    <property type="component" value="Unassembled WGS sequence"/>
</dbReference>
<keyword evidence="1" id="KW-1133">Transmembrane helix</keyword>
<dbReference type="RefSeq" id="WP_344257712.1">
    <property type="nucleotide sequence ID" value="NZ_BAAAMJ010000001.1"/>
</dbReference>
<organism evidence="2 3">
    <name type="scientific">Streptomyces sodiiphilus</name>
    <dbReference type="NCBI Taxonomy" id="226217"/>
    <lineage>
        <taxon>Bacteria</taxon>
        <taxon>Bacillati</taxon>
        <taxon>Actinomycetota</taxon>
        <taxon>Actinomycetes</taxon>
        <taxon>Kitasatosporales</taxon>
        <taxon>Streptomycetaceae</taxon>
        <taxon>Streptomyces</taxon>
    </lineage>
</organism>
<name>A0ABN2NQ23_9ACTN</name>
<reference evidence="2 3" key="1">
    <citation type="journal article" date="2019" name="Int. J. Syst. Evol. Microbiol.">
        <title>The Global Catalogue of Microorganisms (GCM) 10K type strain sequencing project: providing services to taxonomists for standard genome sequencing and annotation.</title>
        <authorList>
            <consortium name="The Broad Institute Genomics Platform"/>
            <consortium name="The Broad Institute Genome Sequencing Center for Infectious Disease"/>
            <person name="Wu L."/>
            <person name="Ma J."/>
        </authorList>
    </citation>
    <scope>NUCLEOTIDE SEQUENCE [LARGE SCALE GENOMIC DNA]</scope>
    <source>
        <strain evidence="2 3">JCM 13581</strain>
    </source>
</reference>
<evidence type="ECO:0000313" key="3">
    <source>
        <dbReference type="Proteomes" id="UP001501303"/>
    </source>
</evidence>
<protein>
    <submittedName>
        <fullName evidence="2">Uncharacterized protein</fullName>
    </submittedName>
</protein>
<feature type="transmembrane region" description="Helical" evidence="1">
    <location>
        <begin position="6"/>
        <end position="21"/>
    </location>
</feature>
<evidence type="ECO:0000256" key="1">
    <source>
        <dbReference type="SAM" id="Phobius"/>
    </source>
</evidence>
<gene>
    <name evidence="2" type="ORF">GCM10009716_00030</name>
</gene>